<organism evidence="3 4">
    <name type="scientific">Candidatus Borkfalkia avistercoris</name>
    <dbReference type="NCBI Taxonomy" id="2838504"/>
    <lineage>
        <taxon>Bacteria</taxon>
        <taxon>Bacillati</taxon>
        <taxon>Bacillota</taxon>
        <taxon>Clostridia</taxon>
        <taxon>Christensenellales</taxon>
        <taxon>Christensenellaceae</taxon>
        <taxon>Candidatus Borkfalkia</taxon>
    </lineage>
</organism>
<dbReference type="GO" id="GO:0016903">
    <property type="term" value="F:oxidoreductase activity, acting on the aldehyde or oxo group of donors"/>
    <property type="evidence" value="ECO:0007669"/>
    <property type="project" value="InterPro"/>
</dbReference>
<dbReference type="AlphaFoldDB" id="A0A9D2CZP0"/>
<dbReference type="Pfam" id="PF01558">
    <property type="entry name" value="POR"/>
    <property type="match status" value="1"/>
</dbReference>
<accession>A0A9D2CZP0</accession>
<evidence type="ECO:0000313" key="3">
    <source>
        <dbReference type="EMBL" id="HIZ03794.1"/>
    </source>
</evidence>
<evidence type="ECO:0000256" key="1">
    <source>
        <dbReference type="ARBA" id="ARBA00023002"/>
    </source>
</evidence>
<protein>
    <submittedName>
        <fullName evidence="3">Indolepyruvate oxidoreductase subunit beta</fullName>
    </submittedName>
</protein>
<dbReference type="SUPFAM" id="SSF53323">
    <property type="entry name" value="Pyruvate-ferredoxin oxidoreductase, PFOR, domain III"/>
    <property type="match status" value="1"/>
</dbReference>
<evidence type="ECO:0000313" key="4">
    <source>
        <dbReference type="Proteomes" id="UP000824132"/>
    </source>
</evidence>
<dbReference type="Proteomes" id="UP000824132">
    <property type="component" value="Unassembled WGS sequence"/>
</dbReference>
<name>A0A9D2CZP0_9FIRM</name>
<dbReference type="Gene3D" id="3.40.920.10">
    <property type="entry name" value="Pyruvate-ferredoxin oxidoreductase, PFOR, domain III"/>
    <property type="match status" value="1"/>
</dbReference>
<keyword evidence="1" id="KW-0560">Oxidoreductase</keyword>
<dbReference type="NCBIfam" id="NF005325">
    <property type="entry name" value="PRK06853.1-5"/>
    <property type="match status" value="1"/>
</dbReference>
<dbReference type="PANTHER" id="PTHR43854:SF1">
    <property type="entry name" value="INDOLEPYRUVATE OXIDOREDUCTASE SUBUNIT IORB"/>
    <property type="match status" value="1"/>
</dbReference>
<reference evidence="3" key="1">
    <citation type="journal article" date="2021" name="PeerJ">
        <title>Extensive microbial diversity within the chicken gut microbiome revealed by metagenomics and culture.</title>
        <authorList>
            <person name="Gilroy R."/>
            <person name="Ravi A."/>
            <person name="Getino M."/>
            <person name="Pursley I."/>
            <person name="Horton D.L."/>
            <person name="Alikhan N.F."/>
            <person name="Baker D."/>
            <person name="Gharbi K."/>
            <person name="Hall N."/>
            <person name="Watson M."/>
            <person name="Adriaenssens E.M."/>
            <person name="Foster-Nyarko E."/>
            <person name="Jarju S."/>
            <person name="Secka A."/>
            <person name="Antonio M."/>
            <person name="Oren A."/>
            <person name="Chaudhuri R.R."/>
            <person name="La Ragione R."/>
            <person name="Hildebrand F."/>
            <person name="Pallen M.J."/>
        </authorList>
    </citation>
    <scope>NUCLEOTIDE SEQUENCE</scope>
    <source>
        <strain evidence="3">CHK187-5294</strain>
    </source>
</reference>
<reference evidence="3" key="2">
    <citation type="submission" date="2021-04" db="EMBL/GenBank/DDBJ databases">
        <authorList>
            <person name="Gilroy R."/>
        </authorList>
    </citation>
    <scope>NUCLEOTIDE SEQUENCE</scope>
    <source>
        <strain evidence="3">CHK187-5294</strain>
    </source>
</reference>
<gene>
    <name evidence="3" type="ORF">H9727_05855</name>
</gene>
<dbReference type="InterPro" id="IPR052198">
    <property type="entry name" value="IorB_Oxidoreductase"/>
</dbReference>
<comment type="caution">
    <text evidence="3">The sequence shown here is derived from an EMBL/GenBank/DDBJ whole genome shotgun (WGS) entry which is preliminary data.</text>
</comment>
<sequence length="187" mass="20028">MNAKYDILIVGVGGQGTLLASRVLGKYALDMGFDVKLSEVHGMAQRGGSVMTYVRIGKNIASPIIDEGGADLILSFEKLEALRYRHYLKEGGHILYSTQEIMPMPVVTGAAEYPQGIEKELPGTGVDALALAIEAGNSKSANSVMLGALCKKLGFDREKFEEALISCIPQKTIEMNKKAFALGYAAA</sequence>
<dbReference type="EMBL" id="DXCL01000031">
    <property type="protein sequence ID" value="HIZ03794.1"/>
    <property type="molecule type" value="Genomic_DNA"/>
</dbReference>
<dbReference type="InterPro" id="IPR019752">
    <property type="entry name" value="Pyrv/ketoisovalerate_OxRed_cat"/>
</dbReference>
<proteinExistence type="predicted"/>
<evidence type="ECO:0000259" key="2">
    <source>
        <dbReference type="Pfam" id="PF01558"/>
    </source>
</evidence>
<dbReference type="InterPro" id="IPR002869">
    <property type="entry name" value="Pyrv_flavodox_OxRed_cen"/>
</dbReference>
<dbReference type="PANTHER" id="PTHR43854">
    <property type="entry name" value="INDOLEPYRUVATE OXIDOREDUCTASE SUBUNIT IORB"/>
    <property type="match status" value="1"/>
</dbReference>
<feature type="domain" description="Pyruvate/ketoisovalerate oxidoreductase catalytic" evidence="2">
    <location>
        <begin position="13"/>
        <end position="185"/>
    </location>
</feature>